<comment type="caution">
    <text evidence="4">The sequence shown here is derived from an EMBL/GenBank/DDBJ whole genome shotgun (WGS) entry which is preliminary data.</text>
</comment>
<keyword evidence="1" id="KW-0732">Signal</keyword>
<dbReference type="Gene3D" id="1.10.1330.10">
    <property type="entry name" value="Dockerin domain"/>
    <property type="match status" value="1"/>
</dbReference>
<dbReference type="PROSITE" id="PS51257">
    <property type="entry name" value="PROKAR_LIPOPROTEIN"/>
    <property type="match status" value="1"/>
</dbReference>
<dbReference type="Pfam" id="PF12733">
    <property type="entry name" value="Cadherin-like"/>
    <property type="match status" value="1"/>
</dbReference>
<evidence type="ECO:0000313" key="5">
    <source>
        <dbReference type="Proteomes" id="UP001208131"/>
    </source>
</evidence>
<evidence type="ECO:0000256" key="1">
    <source>
        <dbReference type="SAM" id="SignalP"/>
    </source>
</evidence>
<accession>A0AAE3LNS0</accession>
<dbReference type="SMART" id="SM00287">
    <property type="entry name" value="SH3b"/>
    <property type="match status" value="1"/>
</dbReference>
<protein>
    <submittedName>
        <fullName evidence="4">SH3 domain-containing protein</fullName>
    </submittedName>
</protein>
<dbReference type="InterPro" id="IPR036439">
    <property type="entry name" value="Dockerin_dom_sf"/>
</dbReference>
<dbReference type="EMBL" id="JAOQJZ010000020">
    <property type="protein sequence ID" value="MCU6706951.1"/>
    <property type="molecule type" value="Genomic_DNA"/>
</dbReference>
<dbReference type="PROSITE" id="PS51766">
    <property type="entry name" value="DOCKERIN"/>
    <property type="match status" value="1"/>
</dbReference>
<dbReference type="InterPro" id="IPR025883">
    <property type="entry name" value="Cadherin-like_domain"/>
</dbReference>
<dbReference type="InterPro" id="IPR002105">
    <property type="entry name" value="Dockerin_1_rpt"/>
</dbReference>
<dbReference type="Pfam" id="PF08239">
    <property type="entry name" value="SH3_3"/>
    <property type="match status" value="1"/>
</dbReference>
<dbReference type="GO" id="GO:0004553">
    <property type="term" value="F:hydrolase activity, hydrolyzing O-glycosyl compounds"/>
    <property type="evidence" value="ECO:0007669"/>
    <property type="project" value="InterPro"/>
</dbReference>
<evidence type="ECO:0000259" key="3">
    <source>
        <dbReference type="PROSITE" id="PS51781"/>
    </source>
</evidence>
<dbReference type="SUPFAM" id="SSF63446">
    <property type="entry name" value="Type I dockerin domain"/>
    <property type="match status" value="1"/>
</dbReference>
<dbReference type="AlphaFoldDB" id="A0AAE3LNS0"/>
<dbReference type="CDD" id="cd14256">
    <property type="entry name" value="Dockerin_I"/>
    <property type="match status" value="1"/>
</dbReference>
<feature type="domain" description="Dockerin" evidence="2">
    <location>
        <begin position="519"/>
        <end position="581"/>
    </location>
</feature>
<dbReference type="Proteomes" id="UP001208131">
    <property type="component" value="Unassembled WGS sequence"/>
</dbReference>
<gene>
    <name evidence="4" type="ORF">OCV57_13615</name>
</gene>
<feature type="signal peptide" evidence="1">
    <location>
        <begin position="1"/>
        <end position="19"/>
    </location>
</feature>
<organism evidence="4 5">
    <name type="scientific">Hominimerdicola aceti</name>
    <dbReference type="NCBI Taxonomy" id="2981726"/>
    <lineage>
        <taxon>Bacteria</taxon>
        <taxon>Bacillati</taxon>
        <taxon>Bacillota</taxon>
        <taxon>Clostridia</taxon>
        <taxon>Eubacteriales</taxon>
        <taxon>Oscillospiraceae</taxon>
        <taxon>Hominimerdicola</taxon>
    </lineage>
</organism>
<dbReference type="Gene3D" id="2.30.30.40">
    <property type="entry name" value="SH3 Domains"/>
    <property type="match status" value="1"/>
</dbReference>
<keyword evidence="5" id="KW-1185">Reference proteome</keyword>
<feature type="chain" id="PRO_5042275667" evidence="1">
    <location>
        <begin position="20"/>
        <end position="581"/>
    </location>
</feature>
<dbReference type="PROSITE" id="PS51781">
    <property type="entry name" value="SH3B"/>
    <property type="match status" value="1"/>
</dbReference>
<reference evidence="4 5" key="1">
    <citation type="journal article" date="2021" name="ISME Commun">
        <title>Automated analysis of genomic sequences facilitates high-throughput and comprehensive description of bacteria.</title>
        <authorList>
            <person name="Hitch T.C.A."/>
        </authorList>
    </citation>
    <scope>NUCLEOTIDE SEQUENCE [LARGE SCALE GENOMIC DNA]</scope>
    <source>
        <strain evidence="4 5">Sanger_31</strain>
    </source>
</reference>
<name>A0AAE3LNS0_9FIRM</name>
<sequence>MIKKMISYILSFAIATSMAASCLTASAAKMTGSCTADVLNVRSGAGTGYSKTGTVSYGDSLTILSETTDSSGAKWYKISCGNVTGYVSAAYVQLTSSGSQGSSDADFESYMTKQGFPESYKPYLRKLHEQHPKWIFTAQKLGVDWNTALKEECVVGRNLVHSSALASWKSMEKGAYDFNGGYWYGLDGSWVAASKEIIMYYMDPRNFLNDTYIFMFENQSYDPSYQTESGVKTILADTFMSGSYTCPDTKKKYTYSQTFMDAAKKSGVSPYHLASRCRNEQGVNGAPQSLGTVKGYENYFNFFDIQAYATSTMTAAEMGCKYAKTTNPTYLLPWTNQYKSIVGGSIFLGTGYITKGQDTLYLQKFDMVDGGNGLYYHQYMTCVFGQANEAISLKNAYSQDILNSAMEFKIPVYNNMPDKLCPKPTSSGDNNNYLKSLSVSGTSISPKFDKFTASYTAKVNAEVSSVTVNANPLGKSAKVSGNGKVSLKTGENTIKVTCTAASGVKRTYTIKITRKAASQTLQQGDVNGDKYLTVVDALLMLRYNAGKTKLDPAQLKRADMNGDGKVDVIDALTLLKKISQS</sequence>
<dbReference type="InterPro" id="IPR003646">
    <property type="entry name" value="SH3-like_bac-type"/>
</dbReference>
<feature type="domain" description="SH3b" evidence="3">
    <location>
        <begin position="29"/>
        <end position="96"/>
    </location>
</feature>
<evidence type="ECO:0000259" key="2">
    <source>
        <dbReference type="PROSITE" id="PS51766"/>
    </source>
</evidence>
<dbReference type="Pfam" id="PF00404">
    <property type="entry name" value="Dockerin_1"/>
    <property type="match status" value="1"/>
</dbReference>
<evidence type="ECO:0000313" key="4">
    <source>
        <dbReference type="EMBL" id="MCU6706951.1"/>
    </source>
</evidence>
<dbReference type="InterPro" id="IPR016134">
    <property type="entry name" value="Dockerin_dom"/>
</dbReference>
<dbReference type="GO" id="GO:0000272">
    <property type="term" value="P:polysaccharide catabolic process"/>
    <property type="evidence" value="ECO:0007669"/>
    <property type="project" value="InterPro"/>
</dbReference>
<proteinExistence type="predicted"/>